<dbReference type="GO" id="GO:0009228">
    <property type="term" value="P:thiamine biosynthetic process"/>
    <property type="evidence" value="ECO:0007669"/>
    <property type="project" value="InterPro"/>
</dbReference>
<dbReference type="AlphaFoldDB" id="A0A938YHF7"/>
<dbReference type="PANTHER" id="PTHR31528">
    <property type="entry name" value="4-AMINO-5-HYDROXYMETHYL-2-METHYLPYRIMIDINE PHOSPHATE SYNTHASE THI11-RELATED"/>
    <property type="match status" value="1"/>
</dbReference>
<accession>A0A938YHF7</accession>
<evidence type="ECO:0000313" key="3">
    <source>
        <dbReference type="Proteomes" id="UP000663792"/>
    </source>
</evidence>
<name>A0A938YHF7_9ACTN</name>
<comment type="caution">
    <text evidence="2">The sequence shown here is derived from an EMBL/GenBank/DDBJ whole genome shotgun (WGS) entry which is preliminary data.</text>
</comment>
<dbReference type="RefSeq" id="WP_205260845.1">
    <property type="nucleotide sequence ID" value="NZ_JAERWK010000015.1"/>
</dbReference>
<evidence type="ECO:0000259" key="1">
    <source>
        <dbReference type="Pfam" id="PF09084"/>
    </source>
</evidence>
<reference evidence="2" key="1">
    <citation type="submission" date="2021-01" db="EMBL/GenBank/DDBJ databases">
        <title>YIM 132084 draft genome.</title>
        <authorList>
            <person name="An D."/>
        </authorList>
    </citation>
    <scope>NUCLEOTIDE SEQUENCE</scope>
    <source>
        <strain evidence="2">YIM 132084</strain>
    </source>
</reference>
<feature type="domain" description="SsuA/THI5-like" evidence="1">
    <location>
        <begin position="88"/>
        <end position="299"/>
    </location>
</feature>
<keyword evidence="3" id="KW-1185">Reference proteome</keyword>
<dbReference type="Gene3D" id="3.40.190.10">
    <property type="entry name" value="Periplasmic binding protein-like II"/>
    <property type="match status" value="2"/>
</dbReference>
<dbReference type="InterPro" id="IPR027939">
    <property type="entry name" value="NMT1/THI5"/>
</dbReference>
<proteinExistence type="predicted"/>
<dbReference type="Pfam" id="PF09084">
    <property type="entry name" value="NMT1"/>
    <property type="match status" value="1"/>
</dbReference>
<organism evidence="2 3">
    <name type="scientific">Nakamurella leprariae</name>
    <dbReference type="NCBI Taxonomy" id="2803911"/>
    <lineage>
        <taxon>Bacteria</taxon>
        <taxon>Bacillati</taxon>
        <taxon>Actinomycetota</taxon>
        <taxon>Actinomycetes</taxon>
        <taxon>Nakamurellales</taxon>
        <taxon>Nakamurellaceae</taxon>
        <taxon>Nakamurella</taxon>
    </lineage>
</organism>
<dbReference type="PANTHER" id="PTHR31528:SF15">
    <property type="entry name" value="RIBOFLAVIN-BINDING PROTEIN RIBY"/>
    <property type="match status" value="1"/>
</dbReference>
<dbReference type="Proteomes" id="UP000663792">
    <property type="component" value="Unassembled WGS sequence"/>
</dbReference>
<sequence length="386" mass="40199">MTTSKPFRASALARATDRRNFLRLAGLSAVGLGGLVACGSDSGSGGSSSSSSSSAASSGAATSGSSSAAAVEPGAYGDISLQLSWIKNIEFAGEFMADSKGYYTAAGFGSVDLVTGPVDSADALVLAETVDIGLSAPDATARFIVEQGAPLKIIGSTFQKNPFCILSIEEGTPIRTVEDLKGKTLGIQAGTNQTIFEGFLRANGIDPSEVTQQVVQYEPTPLTEKAVDGFMSYLTNEPFIVAAEGFTPVTLGFANNGLPLTAETFTVLQSTIDDNRDMLKAFLKAEIQGWNDAVADPEESARLAVEVYGSSLGLDLPGQTEQMIAQNDLVVTEDTKANGLFTLTDALLTDIIGAMGEVGIEITADQLFDLSLLEEVYAENPDLIVG</sequence>
<gene>
    <name evidence="2" type="ORF">JL106_11370</name>
</gene>
<dbReference type="SUPFAM" id="SSF53850">
    <property type="entry name" value="Periplasmic binding protein-like II"/>
    <property type="match status" value="1"/>
</dbReference>
<protein>
    <submittedName>
        <fullName evidence="2">ABC transporter substrate-binding protein</fullName>
    </submittedName>
</protein>
<evidence type="ECO:0000313" key="2">
    <source>
        <dbReference type="EMBL" id="MBM9467883.1"/>
    </source>
</evidence>
<dbReference type="EMBL" id="JAERWK010000015">
    <property type="protein sequence ID" value="MBM9467883.1"/>
    <property type="molecule type" value="Genomic_DNA"/>
</dbReference>
<dbReference type="InterPro" id="IPR015168">
    <property type="entry name" value="SsuA/THI5"/>
</dbReference>